<dbReference type="PANTHER" id="PTHR45008:SF1">
    <property type="entry name" value="PTS SYSTEM GLUCOSE-SPECIFIC EIIA COMPONENT"/>
    <property type="match status" value="1"/>
</dbReference>
<evidence type="ECO:0000256" key="2">
    <source>
        <dbReference type="ARBA" id="ARBA00022448"/>
    </source>
</evidence>
<dbReference type="PANTHER" id="PTHR45008">
    <property type="entry name" value="PTS SYSTEM GLUCOSE-SPECIFIC EIIA COMPONENT"/>
    <property type="match status" value="1"/>
</dbReference>
<evidence type="ECO:0000259" key="7">
    <source>
        <dbReference type="PROSITE" id="PS51093"/>
    </source>
</evidence>
<dbReference type="InterPro" id="IPR011055">
    <property type="entry name" value="Dup_hybrid_motif"/>
</dbReference>
<comment type="caution">
    <text evidence="8">The sequence shown here is derived from an EMBL/GenBank/DDBJ whole genome shotgun (WGS) entry which is preliminary data.</text>
</comment>
<gene>
    <name evidence="8" type="ORF">EII10_04050</name>
</gene>
<accession>A0A3P1V6Q8</accession>
<evidence type="ECO:0000256" key="5">
    <source>
        <dbReference type="ARBA" id="ARBA00022683"/>
    </source>
</evidence>
<keyword evidence="3 8" id="KW-0762">Sugar transport</keyword>
<proteinExistence type="predicted"/>
<comment type="subcellular location">
    <subcellularLocation>
        <location evidence="1">Cytoplasm</location>
    </subcellularLocation>
</comment>
<evidence type="ECO:0000256" key="4">
    <source>
        <dbReference type="ARBA" id="ARBA00022679"/>
    </source>
</evidence>
<dbReference type="Pfam" id="PF00358">
    <property type="entry name" value="PTS_EIIA_1"/>
    <property type="match status" value="1"/>
</dbReference>
<dbReference type="GO" id="GO:0016301">
    <property type="term" value="F:kinase activity"/>
    <property type="evidence" value="ECO:0007669"/>
    <property type="project" value="UniProtKB-KW"/>
</dbReference>
<dbReference type="PROSITE" id="PS00371">
    <property type="entry name" value="PTS_EIIA_TYPE_1_HIS"/>
    <property type="match status" value="1"/>
</dbReference>
<keyword evidence="2" id="KW-0813">Transport</keyword>
<dbReference type="RefSeq" id="WP_124933245.1">
    <property type="nucleotide sequence ID" value="NZ_JAGFOU010000035.1"/>
</dbReference>
<dbReference type="Proteomes" id="UP000271272">
    <property type="component" value="Unassembled WGS sequence"/>
</dbReference>
<keyword evidence="4" id="KW-0808">Transferase</keyword>
<evidence type="ECO:0000313" key="8">
    <source>
        <dbReference type="EMBL" id="RRD29882.1"/>
    </source>
</evidence>
<dbReference type="PROSITE" id="PS51093">
    <property type="entry name" value="PTS_EIIA_TYPE_1"/>
    <property type="match status" value="1"/>
</dbReference>
<dbReference type="GO" id="GO:0005737">
    <property type="term" value="C:cytoplasm"/>
    <property type="evidence" value="ECO:0007669"/>
    <property type="project" value="UniProtKB-SubCell"/>
</dbReference>
<sequence>MSLSILAPVSGVVVGIAEVPDPVFSGRLLGPGLAIAPERAPGCSPALAPVGGTISSIHPHAFVITAPDGREILVHLGLETVGLKSLHFRPLALVGQGLDAAEPVISWSPAAVEAEGLNPIVPLVAMGGQERALRLPGPGTRVRAGQALLHWD</sequence>
<dbReference type="InterPro" id="IPR001127">
    <property type="entry name" value="PTS_EIIA_1_perm"/>
</dbReference>
<feature type="domain" description="PTS EIIA type-1" evidence="7">
    <location>
        <begin position="21"/>
        <end position="127"/>
    </location>
</feature>
<name>A0A3P1V6Q8_9ACTO</name>
<reference evidence="8 9" key="1">
    <citation type="submission" date="2018-11" db="EMBL/GenBank/DDBJ databases">
        <title>Genomes From Bacteria Associated with the Canine Oral Cavity: a Test Case for Automated Genome-Based Taxonomic Assignment.</title>
        <authorList>
            <person name="Coil D.A."/>
            <person name="Jospin G."/>
            <person name="Darling A.E."/>
            <person name="Wallis C."/>
            <person name="Davis I.J."/>
            <person name="Harris S."/>
            <person name="Eisen J.A."/>
            <person name="Holcombe L.J."/>
            <person name="O'Flynn C."/>
        </authorList>
    </citation>
    <scope>NUCLEOTIDE SEQUENCE [LARGE SCALE GENOMIC DNA]</scope>
    <source>
        <strain evidence="8 9">OH5050</strain>
    </source>
</reference>
<dbReference type="OrthoDB" id="9797715at2"/>
<dbReference type="AlphaFoldDB" id="A0A3P1V6Q8"/>
<dbReference type="GO" id="GO:0009401">
    <property type="term" value="P:phosphoenolpyruvate-dependent sugar phosphotransferase system"/>
    <property type="evidence" value="ECO:0007669"/>
    <property type="project" value="UniProtKB-KW"/>
</dbReference>
<evidence type="ECO:0000256" key="1">
    <source>
        <dbReference type="ARBA" id="ARBA00004496"/>
    </source>
</evidence>
<keyword evidence="6" id="KW-0418">Kinase</keyword>
<dbReference type="Gene3D" id="2.70.70.10">
    <property type="entry name" value="Glucose Permease (Domain IIA)"/>
    <property type="match status" value="1"/>
</dbReference>
<keyword evidence="9" id="KW-1185">Reference proteome</keyword>
<dbReference type="SUPFAM" id="SSF51261">
    <property type="entry name" value="Duplicated hybrid motif"/>
    <property type="match status" value="1"/>
</dbReference>
<dbReference type="InterPro" id="IPR050890">
    <property type="entry name" value="PTS_EIIA_component"/>
</dbReference>
<keyword evidence="5" id="KW-0598">Phosphotransferase system</keyword>
<organism evidence="8 9">
    <name type="scientific">Actinomyces bowdenii</name>
    <dbReference type="NCBI Taxonomy" id="131109"/>
    <lineage>
        <taxon>Bacteria</taxon>
        <taxon>Bacillati</taxon>
        <taxon>Actinomycetota</taxon>
        <taxon>Actinomycetes</taxon>
        <taxon>Actinomycetales</taxon>
        <taxon>Actinomycetaceae</taxon>
        <taxon>Actinomyces</taxon>
    </lineage>
</organism>
<evidence type="ECO:0000256" key="6">
    <source>
        <dbReference type="ARBA" id="ARBA00022777"/>
    </source>
</evidence>
<evidence type="ECO:0000313" key="9">
    <source>
        <dbReference type="Proteomes" id="UP000271272"/>
    </source>
</evidence>
<dbReference type="EMBL" id="RQZC01000004">
    <property type="protein sequence ID" value="RRD29882.1"/>
    <property type="molecule type" value="Genomic_DNA"/>
</dbReference>
<protein>
    <submittedName>
        <fullName evidence="8">PTS glucose transporter subunit IIA</fullName>
    </submittedName>
</protein>
<evidence type="ECO:0000256" key="3">
    <source>
        <dbReference type="ARBA" id="ARBA00022597"/>
    </source>
</evidence>